<dbReference type="Proteomes" id="UP001145114">
    <property type="component" value="Unassembled WGS sequence"/>
</dbReference>
<evidence type="ECO:0000313" key="2">
    <source>
        <dbReference type="Proteomes" id="UP001145114"/>
    </source>
</evidence>
<gene>
    <name evidence="1" type="ORF">EV182_008350</name>
</gene>
<protein>
    <submittedName>
        <fullName evidence="1">Uncharacterized protein</fullName>
    </submittedName>
</protein>
<name>A0ACC1HLU3_9FUNG</name>
<reference evidence="1" key="1">
    <citation type="submission" date="2022-06" db="EMBL/GenBank/DDBJ databases">
        <title>Phylogenomic reconstructions and comparative analyses of Kickxellomycotina fungi.</title>
        <authorList>
            <person name="Reynolds N.K."/>
            <person name="Stajich J.E."/>
            <person name="Barry K."/>
            <person name="Grigoriev I.V."/>
            <person name="Crous P."/>
            <person name="Smith M.E."/>
        </authorList>
    </citation>
    <scope>NUCLEOTIDE SEQUENCE</scope>
    <source>
        <strain evidence="1">RSA 2271</strain>
    </source>
</reference>
<dbReference type="EMBL" id="JAMZIH010004250">
    <property type="protein sequence ID" value="KAJ1676360.1"/>
    <property type="molecule type" value="Genomic_DNA"/>
</dbReference>
<accession>A0ACC1HLU3</accession>
<feature type="non-terminal residue" evidence="1">
    <location>
        <position position="146"/>
    </location>
</feature>
<proteinExistence type="predicted"/>
<organism evidence="1 2">
    <name type="scientific">Spiromyces aspiralis</name>
    <dbReference type="NCBI Taxonomy" id="68401"/>
    <lineage>
        <taxon>Eukaryota</taxon>
        <taxon>Fungi</taxon>
        <taxon>Fungi incertae sedis</taxon>
        <taxon>Zoopagomycota</taxon>
        <taxon>Kickxellomycotina</taxon>
        <taxon>Kickxellomycetes</taxon>
        <taxon>Kickxellales</taxon>
        <taxon>Kickxellaceae</taxon>
        <taxon>Spiromyces</taxon>
    </lineage>
</organism>
<evidence type="ECO:0000313" key="1">
    <source>
        <dbReference type="EMBL" id="KAJ1676360.1"/>
    </source>
</evidence>
<sequence length="146" mass="15387">MPETSFYVISGKRIANGIPAIPADYWKAGPCSLCGSSEGAMLPSTGVSDCSLPLRPSLTQQQQQQQLAQLTTQGHSQPLPVIYTSYFVRQATTANMVRRGDSIGSPTRTPPAAHRGQSDNFSLTSGTTPPAALVNGNANDRNDAAP</sequence>
<keyword evidence="2" id="KW-1185">Reference proteome</keyword>
<comment type="caution">
    <text evidence="1">The sequence shown here is derived from an EMBL/GenBank/DDBJ whole genome shotgun (WGS) entry which is preliminary data.</text>
</comment>